<proteinExistence type="predicted"/>
<dbReference type="InterPro" id="IPR002110">
    <property type="entry name" value="Ankyrin_rpt"/>
</dbReference>
<dbReference type="Gene3D" id="1.25.40.20">
    <property type="entry name" value="Ankyrin repeat-containing domain"/>
    <property type="match status" value="1"/>
</dbReference>
<dbReference type="OrthoDB" id="520058at2759"/>
<evidence type="ECO:0000313" key="2">
    <source>
        <dbReference type="EMBL" id="PRW57555.1"/>
    </source>
</evidence>
<dbReference type="Proteomes" id="UP000239899">
    <property type="component" value="Unassembled WGS sequence"/>
</dbReference>
<accession>A0A2P6TU06</accession>
<evidence type="ECO:0000256" key="1">
    <source>
        <dbReference type="SAM" id="MobiDB-lite"/>
    </source>
</evidence>
<feature type="region of interest" description="Disordered" evidence="1">
    <location>
        <begin position="1"/>
        <end position="23"/>
    </location>
</feature>
<dbReference type="SUPFAM" id="SSF48403">
    <property type="entry name" value="Ankyrin repeat"/>
    <property type="match status" value="1"/>
</dbReference>
<dbReference type="Pfam" id="PF12796">
    <property type="entry name" value="Ank_2"/>
    <property type="match status" value="1"/>
</dbReference>
<reference evidence="2 3" key="1">
    <citation type="journal article" date="2018" name="Plant J.">
        <title>Genome sequences of Chlorella sorokiniana UTEX 1602 and Micractinium conductrix SAG 241.80: implications to maltose excretion by a green alga.</title>
        <authorList>
            <person name="Arriola M.B."/>
            <person name="Velmurugan N."/>
            <person name="Zhang Y."/>
            <person name="Plunkett M.H."/>
            <person name="Hondzo H."/>
            <person name="Barney B.M."/>
        </authorList>
    </citation>
    <scope>NUCLEOTIDE SEQUENCE [LARGE SCALE GENOMIC DNA]</scope>
    <source>
        <strain evidence="3">UTEX 1602</strain>
    </source>
</reference>
<gene>
    <name evidence="2" type="ORF">C2E21_3589</name>
</gene>
<name>A0A2P6TU06_CHLSO</name>
<evidence type="ECO:0000313" key="3">
    <source>
        <dbReference type="Proteomes" id="UP000239899"/>
    </source>
</evidence>
<dbReference type="AlphaFoldDB" id="A0A2P6TU06"/>
<sequence>MPRAARPTSTTLGARRTSPGLHAGPVMAPLCEIAQLEDEQYQVTAWRGHAEEEGFAVEPLASQEQAELVCDLLTIKAALKDEEPLASLQLRSQPVPPMFQLSARAAELISNTDWEELAEELQDCAELLQSEKWQFGACPGCSPAGMLLLAAATRGKTCTAQLLLLLQPGAAGATGGPSAASPLHQAAEGGHLAVMQAILAAMPGAVHLKSATGCSPLLHAASTAQAAAVRLLLELAPAAAVQASSSTDADASRLRLGALCLARAQRCTRVHLPPSITGLIIALSCA</sequence>
<protein>
    <submittedName>
        <fullName evidence="2">Ankyrin repeat domain-containing 28</fullName>
    </submittedName>
</protein>
<organism evidence="2 3">
    <name type="scientific">Chlorella sorokiniana</name>
    <name type="common">Freshwater green alga</name>
    <dbReference type="NCBI Taxonomy" id="3076"/>
    <lineage>
        <taxon>Eukaryota</taxon>
        <taxon>Viridiplantae</taxon>
        <taxon>Chlorophyta</taxon>
        <taxon>core chlorophytes</taxon>
        <taxon>Trebouxiophyceae</taxon>
        <taxon>Chlorellales</taxon>
        <taxon>Chlorellaceae</taxon>
        <taxon>Chlorella clade</taxon>
        <taxon>Chlorella</taxon>
    </lineage>
</organism>
<dbReference type="InterPro" id="IPR036770">
    <property type="entry name" value="Ankyrin_rpt-contain_sf"/>
</dbReference>
<comment type="caution">
    <text evidence="2">The sequence shown here is derived from an EMBL/GenBank/DDBJ whole genome shotgun (WGS) entry which is preliminary data.</text>
</comment>
<keyword evidence="3" id="KW-1185">Reference proteome</keyword>
<dbReference type="EMBL" id="LHPG02000006">
    <property type="protein sequence ID" value="PRW57555.1"/>
    <property type="molecule type" value="Genomic_DNA"/>
</dbReference>